<evidence type="ECO:0000313" key="2">
    <source>
        <dbReference type="Proteomes" id="UP000072867"/>
    </source>
</evidence>
<accession>A0A147HRJ5</accession>
<gene>
    <name evidence="1" type="ORF">NS319_18270</name>
</gene>
<dbReference type="STRING" id="33051.SB4_08225"/>
<organism evidence="1 2">
    <name type="scientific">Sphingomonas sanguinis</name>
    <dbReference type="NCBI Taxonomy" id="33051"/>
    <lineage>
        <taxon>Bacteria</taxon>
        <taxon>Pseudomonadati</taxon>
        <taxon>Pseudomonadota</taxon>
        <taxon>Alphaproteobacteria</taxon>
        <taxon>Sphingomonadales</taxon>
        <taxon>Sphingomonadaceae</taxon>
        <taxon>Sphingomonas</taxon>
    </lineage>
</organism>
<protein>
    <recommendedName>
        <fullName evidence="3">Haemolysin activator HlyB C-terminal domain-containing protein</fullName>
    </recommendedName>
</protein>
<dbReference type="Proteomes" id="UP000072867">
    <property type="component" value="Unassembled WGS sequence"/>
</dbReference>
<name>A0A147HRJ5_9SPHN</name>
<evidence type="ECO:0000313" key="1">
    <source>
        <dbReference type="EMBL" id="KTT65178.1"/>
    </source>
</evidence>
<proteinExistence type="predicted"/>
<evidence type="ECO:0008006" key="3">
    <source>
        <dbReference type="Google" id="ProtNLM"/>
    </source>
</evidence>
<sequence length="220" mass="23102">MPPYAPLAAPQQPIPPRRWSASLWAIARDGGQTLLPGGQLGGSQGGVRLLRRLDSRGDLSASLRLSAPWQGIGREMAVGIDWRPVHRLPIRLLVEQRLALDVGQDAPAALVVTGIGPRPIAPGIVLTGYAQAGAVARTRIEPFADGAVRTSTPLTPTIDLGLGLWGGAQRDAQRLDAGPTLGVALPVADRRVRLSLDWRQRIAGRAAPGSGPALTLAGDF</sequence>
<dbReference type="EMBL" id="LDTD01000190">
    <property type="protein sequence ID" value="KTT65178.1"/>
    <property type="molecule type" value="Genomic_DNA"/>
</dbReference>
<dbReference type="PATRIC" id="fig|33051.3.peg.1264"/>
<dbReference type="AlphaFoldDB" id="A0A147HRJ5"/>
<reference evidence="1 2" key="1">
    <citation type="journal article" date="2016" name="Front. Microbiol.">
        <title>Genomic Resource of Rice Seed Associated Bacteria.</title>
        <authorList>
            <person name="Midha S."/>
            <person name="Bansal K."/>
            <person name="Sharma S."/>
            <person name="Kumar N."/>
            <person name="Patil P.P."/>
            <person name="Chaudhry V."/>
            <person name="Patil P.B."/>
        </authorList>
    </citation>
    <scope>NUCLEOTIDE SEQUENCE [LARGE SCALE GENOMIC DNA]</scope>
    <source>
        <strain evidence="1 2">NS319</strain>
    </source>
</reference>
<comment type="caution">
    <text evidence="1">The sequence shown here is derived from an EMBL/GenBank/DDBJ whole genome shotgun (WGS) entry which is preliminary data.</text>
</comment>